<dbReference type="InterPro" id="IPR006118">
    <property type="entry name" value="Recombinase_CS"/>
</dbReference>
<dbReference type="SUPFAM" id="SSF46689">
    <property type="entry name" value="Homeodomain-like"/>
    <property type="match status" value="1"/>
</dbReference>
<gene>
    <name evidence="7" type="ORF">J2X05_004260</name>
</gene>
<dbReference type="PANTHER" id="PTHR30461:SF26">
    <property type="entry name" value="RESOLVASE HOMOLOG YNEB"/>
    <property type="match status" value="1"/>
</dbReference>
<comment type="caution">
    <text evidence="7">The sequence shown here is derived from an EMBL/GenBank/DDBJ whole genome shotgun (WGS) entry which is preliminary data.</text>
</comment>
<dbReference type="InterPro" id="IPR006119">
    <property type="entry name" value="Resolv_N"/>
</dbReference>
<dbReference type="Gene3D" id="6.10.250.10">
    <property type="match status" value="1"/>
</dbReference>
<feature type="active site" description="O-(5'-phospho-DNA)-serine intermediate" evidence="5">
    <location>
        <position position="10"/>
    </location>
</feature>
<keyword evidence="3" id="KW-0238">DNA-binding</keyword>
<dbReference type="InterPro" id="IPR009057">
    <property type="entry name" value="Homeodomain-like_sf"/>
</dbReference>
<dbReference type="InterPro" id="IPR036162">
    <property type="entry name" value="Resolvase-like_N_sf"/>
</dbReference>
<dbReference type="PANTHER" id="PTHR30461">
    <property type="entry name" value="DNA-INVERTASE FROM LAMBDOID PROPHAGE"/>
    <property type="match status" value="1"/>
</dbReference>
<reference evidence="7 8" key="1">
    <citation type="submission" date="2023-07" db="EMBL/GenBank/DDBJ databases">
        <title>Sorghum-associated microbial communities from plants grown in Nebraska, USA.</title>
        <authorList>
            <person name="Schachtman D."/>
        </authorList>
    </citation>
    <scope>NUCLEOTIDE SEQUENCE [LARGE SCALE GENOMIC DNA]</scope>
    <source>
        <strain evidence="7 8">BE190</strain>
    </source>
</reference>
<dbReference type="CDD" id="cd03768">
    <property type="entry name" value="SR_ResInv"/>
    <property type="match status" value="1"/>
</dbReference>
<dbReference type="SMART" id="SM00857">
    <property type="entry name" value="Resolvase"/>
    <property type="match status" value="1"/>
</dbReference>
<dbReference type="Proteomes" id="UP001253595">
    <property type="component" value="Unassembled WGS sequence"/>
</dbReference>
<evidence type="ECO:0000259" key="6">
    <source>
        <dbReference type="PROSITE" id="PS51736"/>
    </source>
</evidence>
<accession>A0ABU1V426</accession>
<dbReference type="InterPro" id="IPR050639">
    <property type="entry name" value="SSR_resolvase"/>
</dbReference>
<feature type="domain" description="Resolvase/invertase-type recombinase catalytic" evidence="6">
    <location>
        <begin position="2"/>
        <end position="139"/>
    </location>
</feature>
<dbReference type="PROSITE" id="PS00398">
    <property type="entry name" value="RECOMBINASES_2"/>
    <property type="match status" value="1"/>
</dbReference>
<dbReference type="RefSeq" id="WP_310076314.1">
    <property type="nucleotide sequence ID" value="NZ_JAVDVX010000013.1"/>
</dbReference>
<proteinExistence type="inferred from homology"/>
<dbReference type="Pfam" id="PF00239">
    <property type="entry name" value="Resolvase"/>
    <property type="match status" value="1"/>
</dbReference>
<evidence type="ECO:0000256" key="2">
    <source>
        <dbReference type="ARBA" id="ARBA00022908"/>
    </source>
</evidence>
<evidence type="ECO:0000256" key="3">
    <source>
        <dbReference type="ARBA" id="ARBA00023125"/>
    </source>
</evidence>
<dbReference type="CDD" id="cd00569">
    <property type="entry name" value="HTH_Hin_like"/>
    <property type="match status" value="1"/>
</dbReference>
<keyword evidence="2" id="KW-0229">DNA integration</keyword>
<dbReference type="Pfam" id="PF02796">
    <property type="entry name" value="HTH_7"/>
    <property type="match status" value="1"/>
</dbReference>
<dbReference type="Gene3D" id="1.10.10.60">
    <property type="entry name" value="Homeodomain-like"/>
    <property type="match status" value="1"/>
</dbReference>
<evidence type="ECO:0000256" key="1">
    <source>
        <dbReference type="ARBA" id="ARBA00009913"/>
    </source>
</evidence>
<dbReference type="InterPro" id="IPR006120">
    <property type="entry name" value="Resolvase_HTH_dom"/>
</dbReference>
<protein>
    <submittedName>
        <fullName evidence="7">DNA invertase Pin-like site-specific DNA recombinase</fullName>
    </submittedName>
</protein>
<keyword evidence="4" id="KW-0233">DNA recombination</keyword>
<keyword evidence="8" id="KW-1185">Reference proteome</keyword>
<evidence type="ECO:0000313" key="8">
    <source>
        <dbReference type="Proteomes" id="UP001253595"/>
    </source>
</evidence>
<dbReference type="PROSITE" id="PS00397">
    <property type="entry name" value="RECOMBINASES_1"/>
    <property type="match status" value="1"/>
</dbReference>
<organism evidence="7 8">
    <name type="scientific">Cellvibrio fibrivorans</name>
    <dbReference type="NCBI Taxonomy" id="126350"/>
    <lineage>
        <taxon>Bacteria</taxon>
        <taxon>Pseudomonadati</taxon>
        <taxon>Pseudomonadota</taxon>
        <taxon>Gammaproteobacteria</taxon>
        <taxon>Cellvibrionales</taxon>
        <taxon>Cellvibrionaceae</taxon>
        <taxon>Cellvibrio</taxon>
    </lineage>
</organism>
<sequence>MALLGYARVSTNQQDLTIQKDRLIKEGVKNSSDFLFMDKASGKDDNREGLQLLLTKAREGDTILVTKLDRLGRNTVDMISIIDQLHKRGISVRFLDDGISTEGSMGKMVVTILAAVAQAERERILERTHEGRRAAIANGIKMGRKPSITDKTKAQVLKLAQDGIPKTKIAKDLKLSRQSVYDVLKSS</sequence>
<evidence type="ECO:0000256" key="4">
    <source>
        <dbReference type="ARBA" id="ARBA00023172"/>
    </source>
</evidence>
<dbReference type="Gene3D" id="3.40.50.1390">
    <property type="entry name" value="Resolvase, N-terminal catalytic domain"/>
    <property type="match status" value="1"/>
</dbReference>
<evidence type="ECO:0000313" key="7">
    <source>
        <dbReference type="EMBL" id="MDR7092219.1"/>
    </source>
</evidence>
<dbReference type="SUPFAM" id="SSF53041">
    <property type="entry name" value="Resolvase-like"/>
    <property type="match status" value="1"/>
</dbReference>
<dbReference type="EMBL" id="JAVDVX010000013">
    <property type="protein sequence ID" value="MDR7092219.1"/>
    <property type="molecule type" value="Genomic_DNA"/>
</dbReference>
<evidence type="ECO:0000256" key="5">
    <source>
        <dbReference type="PROSITE-ProRule" id="PRU10137"/>
    </source>
</evidence>
<comment type="similarity">
    <text evidence="1">Belongs to the site-specific recombinase resolvase family.</text>
</comment>
<name>A0ABU1V426_9GAMM</name>
<dbReference type="PROSITE" id="PS51736">
    <property type="entry name" value="RECOMBINASES_3"/>
    <property type="match status" value="1"/>
</dbReference>